<comment type="caution">
    <text evidence="6">The sequence shown here is derived from an EMBL/GenBank/DDBJ whole genome shotgun (WGS) entry which is preliminary data.</text>
</comment>
<dbReference type="PANTHER" id="PTHR37306">
    <property type="entry name" value="COLICIN V PRODUCTION PROTEIN"/>
    <property type="match status" value="1"/>
</dbReference>
<reference evidence="6" key="1">
    <citation type="submission" date="2016-10" db="EMBL/GenBank/DDBJ databases">
        <title>Sequence of Gallionella enrichment culture.</title>
        <authorList>
            <person name="Poehlein A."/>
            <person name="Muehling M."/>
            <person name="Daniel R."/>
        </authorList>
    </citation>
    <scope>NUCLEOTIDE SEQUENCE</scope>
</reference>
<evidence type="ECO:0000256" key="5">
    <source>
        <dbReference type="SAM" id="Phobius"/>
    </source>
</evidence>
<keyword evidence="2 5" id="KW-0812">Transmembrane</keyword>
<dbReference type="Pfam" id="PF02674">
    <property type="entry name" value="Colicin_V"/>
    <property type="match status" value="1"/>
</dbReference>
<dbReference type="InterPro" id="IPR003825">
    <property type="entry name" value="Colicin-V_CvpA"/>
</dbReference>
<dbReference type="AlphaFoldDB" id="A0A1J5SA00"/>
<evidence type="ECO:0000256" key="2">
    <source>
        <dbReference type="ARBA" id="ARBA00022692"/>
    </source>
</evidence>
<dbReference type="EMBL" id="MLJW01000053">
    <property type="protein sequence ID" value="OIR05010.1"/>
    <property type="molecule type" value="Genomic_DNA"/>
</dbReference>
<sequence>MVIDIIFCILMLMAVFKGYSRGFIASIFSFVAIIIALAAALKLSTVVAGWLQHSTNIAAKWLPFLSFIIVMVGCILIIKLIAAIIQKSAEFLMMGWINRLGGIVFYALIYAAVFSIILFYADKLHLLKQETFSESKVYSFTEPLGVKIIDGLAKIIPFFKDMFTELETFFDSVGKGMK</sequence>
<keyword evidence="3 5" id="KW-1133">Transmembrane helix</keyword>
<feature type="transmembrane region" description="Helical" evidence="5">
    <location>
        <begin position="21"/>
        <end position="41"/>
    </location>
</feature>
<dbReference type="GO" id="GO:0016020">
    <property type="term" value="C:membrane"/>
    <property type="evidence" value="ECO:0007669"/>
    <property type="project" value="UniProtKB-SubCell"/>
</dbReference>
<name>A0A1J5SA00_9ZZZZ</name>
<feature type="transmembrane region" description="Helical" evidence="5">
    <location>
        <begin position="61"/>
        <end position="82"/>
    </location>
</feature>
<evidence type="ECO:0000256" key="4">
    <source>
        <dbReference type="ARBA" id="ARBA00023136"/>
    </source>
</evidence>
<dbReference type="PANTHER" id="PTHR37306:SF1">
    <property type="entry name" value="COLICIN V PRODUCTION PROTEIN"/>
    <property type="match status" value="1"/>
</dbReference>
<feature type="transmembrane region" description="Helical" evidence="5">
    <location>
        <begin position="103"/>
        <end position="121"/>
    </location>
</feature>
<organism evidence="6">
    <name type="scientific">mine drainage metagenome</name>
    <dbReference type="NCBI Taxonomy" id="410659"/>
    <lineage>
        <taxon>unclassified sequences</taxon>
        <taxon>metagenomes</taxon>
        <taxon>ecological metagenomes</taxon>
    </lineage>
</organism>
<dbReference type="GO" id="GO:0009403">
    <property type="term" value="P:toxin biosynthetic process"/>
    <property type="evidence" value="ECO:0007669"/>
    <property type="project" value="InterPro"/>
</dbReference>
<gene>
    <name evidence="6" type="ORF">GALL_128260</name>
</gene>
<proteinExistence type="predicted"/>
<protein>
    <submittedName>
        <fullName evidence="6">Colicin V production protein</fullName>
    </submittedName>
</protein>
<keyword evidence="4 5" id="KW-0472">Membrane</keyword>
<accession>A0A1J5SA00</accession>
<evidence type="ECO:0000256" key="3">
    <source>
        <dbReference type="ARBA" id="ARBA00022989"/>
    </source>
</evidence>
<comment type="subcellular location">
    <subcellularLocation>
        <location evidence="1">Membrane</location>
        <topology evidence="1">Multi-pass membrane protein</topology>
    </subcellularLocation>
</comment>
<evidence type="ECO:0000313" key="6">
    <source>
        <dbReference type="EMBL" id="OIR05010.1"/>
    </source>
</evidence>
<evidence type="ECO:0000256" key="1">
    <source>
        <dbReference type="ARBA" id="ARBA00004141"/>
    </source>
</evidence>